<dbReference type="InterPro" id="IPR011990">
    <property type="entry name" value="TPR-like_helical_dom_sf"/>
</dbReference>
<evidence type="ECO:0000256" key="2">
    <source>
        <dbReference type="ARBA" id="ARBA00006275"/>
    </source>
</evidence>
<evidence type="ECO:0000256" key="5">
    <source>
        <dbReference type="ARBA" id="ARBA00023237"/>
    </source>
</evidence>
<protein>
    <submittedName>
        <fullName evidence="8">RagB/SusD family nutrient uptake outer membrane protein</fullName>
    </submittedName>
</protein>
<organism evidence="8 9">
    <name type="scientific">Niastella caeni</name>
    <dbReference type="NCBI Taxonomy" id="2569763"/>
    <lineage>
        <taxon>Bacteria</taxon>
        <taxon>Pseudomonadati</taxon>
        <taxon>Bacteroidota</taxon>
        <taxon>Chitinophagia</taxon>
        <taxon>Chitinophagales</taxon>
        <taxon>Chitinophagaceae</taxon>
        <taxon>Niastella</taxon>
    </lineage>
</organism>
<dbReference type="Gene3D" id="1.25.40.390">
    <property type="match status" value="1"/>
</dbReference>
<feature type="domain" description="SusD-like N-terminal" evidence="7">
    <location>
        <begin position="23"/>
        <end position="231"/>
    </location>
</feature>
<feature type="domain" description="RagB/SusD" evidence="6">
    <location>
        <begin position="337"/>
        <end position="496"/>
    </location>
</feature>
<dbReference type="Pfam" id="PF07980">
    <property type="entry name" value="SusD_RagB"/>
    <property type="match status" value="1"/>
</dbReference>
<evidence type="ECO:0000259" key="7">
    <source>
        <dbReference type="Pfam" id="PF14322"/>
    </source>
</evidence>
<keyword evidence="9" id="KW-1185">Reference proteome</keyword>
<dbReference type="SUPFAM" id="SSF48452">
    <property type="entry name" value="TPR-like"/>
    <property type="match status" value="1"/>
</dbReference>
<accession>A0A4S8HL87</accession>
<dbReference type="CDD" id="cd08977">
    <property type="entry name" value="SusD"/>
    <property type="match status" value="1"/>
</dbReference>
<keyword evidence="5" id="KW-0998">Cell outer membrane</keyword>
<evidence type="ECO:0000313" key="8">
    <source>
        <dbReference type="EMBL" id="THU36058.1"/>
    </source>
</evidence>
<keyword evidence="3" id="KW-0732">Signal</keyword>
<comment type="similarity">
    <text evidence="2">Belongs to the SusD family.</text>
</comment>
<dbReference type="Pfam" id="PF14322">
    <property type="entry name" value="SusD-like_3"/>
    <property type="match status" value="1"/>
</dbReference>
<evidence type="ECO:0000313" key="9">
    <source>
        <dbReference type="Proteomes" id="UP000306918"/>
    </source>
</evidence>
<keyword evidence="4" id="KW-0472">Membrane</keyword>
<dbReference type="InterPro" id="IPR012944">
    <property type="entry name" value="SusD_RagB_dom"/>
</dbReference>
<comment type="subcellular location">
    <subcellularLocation>
        <location evidence="1">Cell outer membrane</location>
    </subcellularLocation>
</comment>
<dbReference type="AlphaFoldDB" id="A0A4S8HL87"/>
<dbReference type="RefSeq" id="WP_136579297.1">
    <property type="nucleotide sequence ID" value="NZ_STFF01000006.1"/>
</dbReference>
<gene>
    <name evidence="8" type="ORF">FAM09_21980</name>
</gene>
<dbReference type="InterPro" id="IPR033985">
    <property type="entry name" value="SusD-like_N"/>
</dbReference>
<dbReference type="Proteomes" id="UP000306918">
    <property type="component" value="Unassembled WGS sequence"/>
</dbReference>
<dbReference type="GO" id="GO:0009279">
    <property type="term" value="C:cell outer membrane"/>
    <property type="evidence" value="ECO:0007669"/>
    <property type="project" value="UniProtKB-SubCell"/>
</dbReference>
<evidence type="ECO:0000256" key="4">
    <source>
        <dbReference type="ARBA" id="ARBA00023136"/>
    </source>
</evidence>
<proteinExistence type="inferred from homology"/>
<reference evidence="8 9" key="1">
    <citation type="submission" date="2019-04" db="EMBL/GenBank/DDBJ databases">
        <title>Niastella caeni sp. nov., isolated from activated sludge.</title>
        <authorList>
            <person name="Sheng M."/>
        </authorList>
    </citation>
    <scope>NUCLEOTIDE SEQUENCE [LARGE SCALE GENOMIC DNA]</scope>
    <source>
        <strain evidence="8 9">HX-2-15</strain>
    </source>
</reference>
<dbReference type="PROSITE" id="PS51257">
    <property type="entry name" value="PROKAR_LIPOPROTEIN"/>
    <property type="match status" value="1"/>
</dbReference>
<dbReference type="EMBL" id="STFF01000006">
    <property type="protein sequence ID" value="THU36058.1"/>
    <property type="molecule type" value="Genomic_DNA"/>
</dbReference>
<dbReference type="OrthoDB" id="1035036at2"/>
<evidence type="ECO:0000256" key="3">
    <source>
        <dbReference type="ARBA" id="ARBA00022729"/>
    </source>
</evidence>
<name>A0A4S8HL87_9BACT</name>
<evidence type="ECO:0000259" key="6">
    <source>
        <dbReference type="Pfam" id="PF07980"/>
    </source>
</evidence>
<evidence type="ECO:0000256" key="1">
    <source>
        <dbReference type="ARBA" id="ARBA00004442"/>
    </source>
</evidence>
<sequence length="497" mass="57020">MLKKISIYVFCLFTLLTGVSCNKWLDLQPQDGITNTEFWKSKEQVQAAVTGVYASLLASTSGRPLTETFFLWGELRADHLSATPNASFDEVDVMNVNILPTNSIANWRNLYQTINYCNSVIAFAPKVLQLDQTFTQDALNRAIAEVKTIRALLYFYLVRSFGEVPLKLSATASDQELEQLPKSSQQEVLNQILTDLSEAETNTVLTYGNTAADKGRITRYTVFALQADVYLWMDRYADCIAACDKVINSGRFGLVDETSASVYYRNLYVNGNSNEGIFEIQFDEQKQNTFYNLFLGNRRFMSNPLVMEDLYMVDYVNADNKDFRGDGASVRTTDGAIWKYVGWNYTTARGSSESYAHWIVYRFADILLMKAEALNQLDKGEEALALVRIIRNRARALIETEQNPDPSDKRAIADYILEERAREFAYEGKRWYDLLRNAKRNNYERLDILLNLVANTVTPDRQQSAIAKFKDKNSHYFPIYFYELTTDKNLEQNPFYK</sequence>
<comment type="caution">
    <text evidence="8">The sequence shown here is derived from an EMBL/GenBank/DDBJ whole genome shotgun (WGS) entry which is preliminary data.</text>
</comment>